<feature type="transmembrane region" description="Helical" evidence="1">
    <location>
        <begin position="195"/>
        <end position="218"/>
    </location>
</feature>
<name>A0ABT3NWS4_9PROT</name>
<dbReference type="Proteomes" id="UP001526430">
    <property type="component" value="Unassembled WGS sequence"/>
</dbReference>
<accession>A0ABT3NWS4</accession>
<evidence type="ECO:0000313" key="3">
    <source>
        <dbReference type="EMBL" id="MCW8086617.1"/>
    </source>
</evidence>
<proteinExistence type="predicted"/>
<gene>
    <name evidence="3" type="ORF">OF850_13350</name>
</gene>
<dbReference type="EMBL" id="JAPFQI010000010">
    <property type="protein sequence ID" value="MCW8086617.1"/>
    <property type="molecule type" value="Genomic_DNA"/>
</dbReference>
<keyword evidence="1" id="KW-1133">Transmembrane helix</keyword>
<evidence type="ECO:0000313" key="4">
    <source>
        <dbReference type="Proteomes" id="UP001526430"/>
    </source>
</evidence>
<keyword evidence="2" id="KW-0732">Signal</keyword>
<reference evidence="3 4" key="1">
    <citation type="submission" date="2022-10" db="EMBL/GenBank/DDBJ databases">
        <title>Roseococcus glaciei nov., sp. nov., isolated from glacier.</title>
        <authorList>
            <person name="Liu Q."/>
            <person name="Xin Y.-H."/>
        </authorList>
    </citation>
    <scope>NUCLEOTIDE SEQUENCE [LARGE SCALE GENOMIC DNA]</scope>
    <source>
        <strain evidence="3 4">MDT2-1-1</strain>
    </source>
</reference>
<sequence length="225" mass="23525">MIRRMGQRVALGLLLLGSAGAAQAAPATVNINFSAAYSGRVDGNIPTQNTMYGQITVTVAAFNKGFDFDFDNSFRYREVDGSVFPGPGIDQTDGLVDLKVVFNGGSNHVDLAYLRDVQIGPHDTLQIKRFDLQGGRATGIFGSFEFNDDNFMPYGKVLGVNLAFSGWGFSGDAVALGTGCNATFDPCLFSGPITAAMAVPAPGGVALLALGVLGLGFVRRGQASA</sequence>
<organism evidence="3 4">
    <name type="scientific">Sabulicella glaciei</name>
    <dbReference type="NCBI Taxonomy" id="2984948"/>
    <lineage>
        <taxon>Bacteria</taxon>
        <taxon>Pseudomonadati</taxon>
        <taxon>Pseudomonadota</taxon>
        <taxon>Alphaproteobacteria</taxon>
        <taxon>Acetobacterales</taxon>
        <taxon>Acetobacteraceae</taxon>
        <taxon>Sabulicella</taxon>
    </lineage>
</organism>
<feature type="chain" id="PRO_5046547214" description="VPLPA-CTERM sorting domain-containing protein" evidence="2">
    <location>
        <begin position="25"/>
        <end position="225"/>
    </location>
</feature>
<keyword evidence="1" id="KW-0472">Membrane</keyword>
<evidence type="ECO:0000256" key="2">
    <source>
        <dbReference type="SAM" id="SignalP"/>
    </source>
</evidence>
<feature type="signal peptide" evidence="2">
    <location>
        <begin position="1"/>
        <end position="24"/>
    </location>
</feature>
<evidence type="ECO:0008006" key="5">
    <source>
        <dbReference type="Google" id="ProtNLM"/>
    </source>
</evidence>
<evidence type="ECO:0000256" key="1">
    <source>
        <dbReference type="SAM" id="Phobius"/>
    </source>
</evidence>
<keyword evidence="1" id="KW-0812">Transmembrane</keyword>
<comment type="caution">
    <text evidence="3">The sequence shown here is derived from an EMBL/GenBank/DDBJ whole genome shotgun (WGS) entry which is preliminary data.</text>
</comment>
<keyword evidence="4" id="KW-1185">Reference proteome</keyword>
<dbReference type="RefSeq" id="WP_301590696.1">
    <property type="nucleotide sequence ID" value="NZ_JAPFQI010000010.1"/>
</dbReference>
<protein>
    <recommendedName>
        <fullName evidence="5">VPLPA-CTERM sorting domain-containing protein</fullName>
    </recommendedName>
</protein>